<evidence type="ECO:0000313" key="2">
    <source>
        <dbReference type="EMBL" id="SVE30847.1"/>
    </source>
</evidence>
<accession>A0A383CEQ7</accession>
<sequence length="62" mass="7065">MLSPQSIFALTYVPAVPLIAIYIVAGMNNKSRRQKWYGFLGIIFFVIAVVAYIFFLIKLSSY</sequence>
<organism evidence="2">
    <name type="scientific">marine metagenome</name>
    <dbReference type="NCBI Taxonomy" id="408172"/>
    <lineage>
        <taxon>unclassified sequences</taxon>
        <taxon>metagenomes</taxon>
        <taxon>ecological metagenomes</taxon>
    </lineage>
</organism>
<feature type="transmembrane region" description="Helical" evidence="1">
    <location>
        <begin position="6"/>
        <end position="25"/>
    </location>
</feature>
<keyword evidence="1" id="KW-0812">Transmembrane</keyword>
<keyword evidence="1" id="KW-0472">Membrane</keyword>
<dbReference type="AlphaFoldDB" id="A0A383CEQ7"/>
<reference evidence="2" key="1">
    <citation type="submission" date="2018-05" db="EMBL/GenBank/DDBJ databases">
        <authorList>
            <person name="Lanie J.A."/>
            <person name="Ng W.-L."/>
            <person name="Kazmierczak K.M."/>
            <person name="Andrzejewski T.M."/>
            <person name="Davidsen T.M."/>
            <person name="Wayne K.J."/>
            <person name="Tettelin H."/>
            <person name="Glass J.I."/>
            <person name="Rusch D."/>
            <person name="Podicherti R."/>
            <person name="Tsui H.-C.T."/>
            <person name="Winkler M.E."/>
        </authorList>
    </citation>
    <scope>NUCLEOTIDE SEQUENCE</scope>
</reference>
<feature type="transmembrane region" description="Helical" evidence="1">
    <location>
        <begin position="37"/>
        <end position="57"/>
    </location>
</feature>
<name>A0A383CEQ7_9ZZZZ</name>
<dbReference type="EMBL" id="UINC01208351">
    <property type="protein sequence ID" value="SVE30847.1"/>
    <property type="molecule type" value="Genomic_DNA"/>
</dbReference>
<gene>
    <name evidence="2" type="ORF">METZ01_LOCUS483701</name>
</gene>
<keyword evidence="1" id="KW-1133">Transmembrane helix</keyword>
<evidence type="ECO:0000256" key="1">
    <source>
        <dbReference type="SAM" id="Phobius"/>
    </source>
</evidence>
<protein>
    <submittedName>
        <fullName evidence="2">Uncharacterized protein</fullName>
    </submittedName>
</protein>
<proteinExistence type="predicted"/>